<gene>
    <name evidence="6" type="ORF">C8D76_10174</name>
</gene>
<dbReference type="InterPro" id="IPR051263">
    <property type="entry name" value="C-type_cytochrome_biogenesis"/>
</dbReference>
<feature type="transmembrane region" description="Helical" evidence="4">
    <location>
        <begin position="83"/>
        <end position="104"/>
    </location>
</feature>
<dbReference type="AlphaFoldDB" id="A0A2U0TGK4"/>
<dbReference type="GO" id="GO:0005886">
    <property type="term" value="C:plasma membrane"/>
    <property type="evidence" value="ECO:0007669"/>
    <property type="project" value="TreeGrafter"/>
</dbReference>
<feature type="repeat" description="TPR" evidence="3">
    <location>
        <begin position="153"/>
        <end position="186"/>
    </location>
</feature>
<evidence type="ECO:0000259" key="5">
    <source>
        <dbReference type="Pfam" id="PF23914"/>
    </source>
</evidence>
<dbReference type="Proteomes" id="UP000245909">
    <property type="component" value="Unassembled WGS sequence"/>
</dbReference>
<evidence type="ECO:0000256" key="3">
    <source>
        <dbReference type="PROSITE-ProRule" id="PRU00339"/>
    </source>
</evidence>
<reference evidence="6 7" key="1">
    <citation type="submission" date="2018-05" db="EMBL/GenBank/DDBJ databases">
        <title>Genomic Encyclopedia of Type Strains, Phase IV (KMG-IV): sequencing the most valuable type-strain genomes for metagenomic binning, comparative biology and taxonomic classification.</title>
        <authorList>
            <person name="Goeker M."/>
        </authorList>
    </citation>
    <scope>NUCLEOTIDE SEQUENCE [LARGE SCALE GENOMIC DNA]</scope>
    <source>
        <strain evidence="6 7">DSM 22999</strain>
    </source>
</reference>
<keyword evidence="4" id="KW-1133">Transmembrane helix</keyword>
<dbReference type="SMART" id="SM00028">
    <property type="entry name" value="TPR"/>
    <property type="match status" value="2"/>
</dbReference>
<evidence type="ECO:0000256" key="4">
    <source>
        <dbReference type="SAM" id="Phobius"/>
    </source>
</evidence>
<keyword evidence="7" id="KW-1185">Reference proteome</keyword>
<dbReference type="Pfam" id="PF23914">
    <property type="entry name" value="TPR_CcmH_CycH"/>
    <property type="match status" value="1"/>
</dbReference>
<dbReference type="PANTHER" id="PTHR47870:SF2">
    <property type="entry name" value="FORMATE-DEPENDENT NITRITE REDUCTASE COMPLEX SUBUNIT NRFF"/>
    <property type="match status" value="1"/>
</dbReference>
<evidence type="ECO:0000256" key="1">
    <source>
        <dbReference type="ARBA" id="ARBA00022737"/>
    </source>
</evidence>
<dbReference type="InterPro" id="IPR019734">
    <property type="entry name" value="TPR_rpt"/>
</dbReference>
<feature type="domain" description="Cytochrome c-type biogenesis protein H TPR" evidence="5">
    <location>
        <begin position="115"/>
        <end position="252"/>
    </location>
</feature>
<organism evidence="6 7">
    <name type="scientific">Alitibacter langaaensis DSM 22999</name>
    <dbReference type="NCBI Taxonomy" id="1122935"/>
    <lineage>
        <taxon>Bacteria</taxon>
        <taxon>Pseudomonadati</taxon>
        <taxon>Pseudomonadota</taxon>
        <taxon>Gammaproteobacteria</taxon>
        <taxon>Pasteurellales</taxon>
        <taxon>Pasteurellaceae</taxon>
        <taxon>Alitibacter</taxon>
    </lineage>
</organism>
<dbReference type="InterPro" id="IPR011990">
    <property type="entry name" value="TPR-like_helical_dom_sf"/>
</dbReference>
<keyword evidence="4" id="KW-0812">Transmembrane</keyword>
<evidence type="ECO:0000313" key="6">
    <source>
        <dbReference type="EMBL" id="PVX42746.1"/>
    </source>
</evidence>
<dbReference type="PROSITE" id="PS50005">
    <property type="entry name" value="TPR"/>
    <property type="match status" value="1"/>
</dbReference>
<evidence type="ECO:0000313" key="7">
    <source>
        <dbReference type="Proteomes" id="UP000245909"/>
    </source>
</evidence>
<accession>A0A2U0TGK4</accession>
<protein>
    <submittedName>
        <fullName evidence="6">Cytochrome c-type biogenesis protein CcmH/formate-dependent nitrite reductase complex subunit NrfG</fullName>
    </submittedName>
</protein>
<dbReference type="RefSeq" id="WP_116630858.1">
    <property type="nucleotide sequence ID" value="NZ_QENU01000001.1"/>
</dbReference>
<dbReference type="EMBL" id="QENU01000001">
    <property type="protein sequence ID" value="PVX42746.1"/>
    <property type="molecule type" value="Genomic_DNA"/>
</dbReference>
<dbReference type="Gene3D" id="1.25.40.10">
    <property type="entry name" value="Tetratricopeptide repeat domain"/>
    <property type="match status" value="1"/>
</dbReference>
<keyword evidence="1" id="KW-0677">Repeat</keyword>
<dbReference type="SUPFAM" id="SSF48452">
    <property type="entry name" value="TPR-like"/>
    <property type="match status" value="1"/>
</dbReference>
<proteinExistence type="predicted"/>
<dbReference type="OrthoDB" id="9776053at2"/>
<dbReference type="InterPro" id="IPR056413">
    <property type="entry name" value="TPR_CcmH_CycH"/>
</dbReference>
<name>A0A2U0TGK4_9PAST</name>
<dbReference type="PANTHER" id="PTHR47870">
    <property type="entry name" value="CYTOCHROME C-TYPE BIOGENESIS PROTEIN CCMH"/>
    <property type="match status" value="1"/>
</dbReference>
<keyword evidence="2 3" id="KW-0802">TPR repeat</keyword>
<comment type="caution">
    <text evidence="6">The sequence shown here is derived from an EMBL/GenBank/DDBJ whole genome shotgun (WGS) entry which is preliminary data.</text>
</comment>
<evidence type="ECO:0000256" key="2">
    <source>
        <dbReference type="ARBA" id="ARBA00022803"/>
    </source>
</evidence>
<keyword evidence="4" id="KW-0472">Membrane</keyword>
<sequence length="278" mass="31749">MILTVGIVIFALIILLIFVPFAQQIDWHKNLRQQQNIALYQQQMAQQPAPELADEFSQRLLDDEQSLQNNQSPLQQTKSAVKFSPVFLIGLYFLLICLPLAYYFSLHRFDFVQQGREAFAEKRQQIQTATATEKNDDYILSMQNTLRRDPNNAEAWLELGQAYAFNNEFDHALVAYSNAEKISGSKPAILGLAATALYYQAGQRITPKAQQLIDAALAEDAYETSSLSLLASDAFLKRDYANALKYWQKLLDSERQEVNRRQTIESMEMARSLLNNQP</sequence>